<dbReference type="InterPro" id="IPR025657">
    <property type="entry name" value="RadC_JAB"/>
</dbReference>
<evidence type="ECO:0000256" key="4">
    <source>
        <dbReference type="ARBA" id="ARBA00022833"/>
    </source>
</evidence>
<keyword evidence="8" id="KW-1185">Reference proteome</keyword>
<reference evidence="7 8" key="1">
    <citation type="submission" date="2019-12" db="EMBL/GenBank/DDBJ databases">
        <title>Genomic-based taxomic classification of the family Erythrobacteraceae.</title>
        <authorList>
            <person name="Xu L."/>
        </authorList>
    </citation>
    <scope>NUCLEOTIDE SEQUENCE [LARGE SCALE GENOMIC DNA]</scope>
    <source>
        <strain evidence="7 8">KCTC 42006</strain>
    </source>
</reference>
<dbReference type="InterPro" id="IPR037518">
    <property type="entry name" value="MPN"/>
</dbReference>
<dbReference type="SUPFAM" id="SSF102712">
    <property type="entry name" value="JAB1/MPN domain"/>
    <property type="match status" value="1"/>
</dbReference>
<accession>A0A844Z3Q9</accession>
<dbReference type="Gene3D" id="3.40.140.10">
    <property type="entry name" value="Cytidine Deaminase, domain 2"/>
    <property type="match status" value="1"/>
</dbReference>
<dbReference type="PANTHER" id="PTHR30471">
    <property type="entry name" value="DNA REPAIR PROTEIN RADC"/>
    <property type="match status" value="1"/>
</dbReference>
<evidence type="ECO:0000256" key="5">
    <source>
        <dbReference type="ARBA" id="ARBA00023049"/>
    </source>
</evidence>
<dbReference type="GO" id="GO:0006508">
    <property type="term" value="P:proteolysis"/>
    <property type="evidence" value="ECO:0007669"/>
    <property type="project" value="UniProtKB-KW"/>
</dbReference>
<evidence type="ECO:0000313" key="8">
    <source>
        <dbReference type="Proteomes" id="UP000460290"/>
    </source>
</evidence>
<evidence type="ECO:0000256" key="1">
    <source>
        <dbReference type="ARBA" id="ARBA00022670"/>
    </source>
</evidence>
<evidence type="ECO:0000313" key="7">
    <source>
        <dbReference type="EMBL" id="MXO82565.1"/>
    </source>
</evidence>
<dbReference type="EMBL" id="WTYZ01000001">
    <property type="protein sequence ID" value="MXO82565.1"/>
    <property type="molecule type" value="Genomic_DNA"/>
</dbReference>
<proteinExistence type="predicted"/>
<keyword evidence="1" id="KW-0645">Protease</keyword>
<dbReference type="InterPro" id="IPR020891">
    <property type="entry name" value="UPF0758_CS"/>
</dbReference>
<organism evidence="7 8">
    <name type="scientific">Pontixanthobacter aestiaquae</name>
    <dbReference type="NCBI Taxonomy" id="1509367"/>
    <lineage>
        <taxon>Bacteria</taxon>
        <taxon>Pseudomonadati</taxon>
        <taxon>Pseudomonadota</taxon>
        <taxon>Alphaproteobacteria</taxon>
        <taxon>Sphingomonadales</taxon>
        <taxon>Erythrobacteraceae</taxon>
        <taxon>Pontixanthobacter</taxon>
    </lineage>
</organism>
<keyword evidence="4" id="KW-0862">Zinc</keyword>
<protein>
    <submittedName>
        <fullName evidence="7">DNA repair protein</fullName>
    </submittedName>
</protein>
<dbReference type="OrthoDB" id="152963at2"/>
<keyword evidence="2" id="KW-0479">Metal-binding</keyword>
<dbReference type="AlphaFoldDB" id="A0A844Z3Q9"/>
<dbReference type="PROSITE" id="PS01302">
    <property type="entry name" value="UPF0758"/>
    <property type="match status" value="1"/>
</dbReference>
<keyword evidence="3" id="KW-0378">Hydrolase</keyword>
<dbReference type="GO" id="GO:0008237">
    <property type="term" value="F:metallopeptidase activity"/>
    <property type="evidence" value="ECO:0007669"/>
    <property type="project" value="UniProtKB-KW"/>
</dbReference>
<dbReference type="InterPro" id="IPR001405">
    <property type="entry name" value="UPF0758"/>
</dbReference>
<evidence type="ECO:0000259" key="6">
    <source>
        <dbReference type="PROSITE" id="PS50249"/>
    </source>
</evidence>
<comment type="caution">
    <text evidence="7">The sequence shown here is derived from an EMBL/GenBank/DDBJ whole genome shotgun (WGS) entry which is preliminary data.</text>
</comment>
<dbReference type="Pfam" id="PF04002">
    <property type="entry name" value="RadC"/>
    <property type="match status" value="1"/>
</dbReference>
<dbReference type="GO" id="GO:0046872">
    <property type="term" value="F:metal ion binding"/>
    <property type="evidence" value="ECO:0007669"/>
    <property type="project" value="UniProtKB-KW"/>
</dbReference>
<dbReference type="Proteomes" id="UP000460290">
    <property type="component" value="Unassembled WGS sequence"/>
</dbReference>
<gene>
    <name evidence="7" type="ORF">GRI35_04145</name>
</gene>
<feature type="domain" description="MPN" evidence="6">
    <location>
        <begin position="1"/>
        <end position="115"/>
    </location>
</feature>
<name>A0A844Z3Q9_9SPHN</name>
<evidence type="ECO:0000256" key="2">
    <source>
        <dbReference type="ARBA" id="ARBA00022723"/>
    </source>
</evidence>
<dbReference type="PROSITE" id="PS50249">
    <property type="entry name" value="MPN"/>
    <property type="match status" value="1"/>
</dbReference>
<evidence type="ECO:0000256" key="3">
    <source>
        <dbReference type="ARBA" id="ARBA00022801"/>
    </source>
</evidence>
<sequence length="115" mass="12685">MTYLRTCLCRSSGESLLVVFCDNEGKYLIDEKMGWGSAHNIRLDMAHLFRRALALDAASLVLAHNHPSGNCQPSEDDIVATRKLAEVGHVLGVEVVDHLIVTRDKAYSMRAGGKF</sequence>
<dbReference type="PANTHER" id="PTHR30471:SF3">
    <property type="entry name" value="UPF0758 PROTEIN YEES-RELATED"/>
    <property type="match status" value="1"/>
</dbReference>
<keyword evidence="5" id="KW-0482">Metalloprotease</keyword>